<dbReference type="RefSeq" id="WP_157646320.1">
    <property type="nucleotide sequence ID" value="NZ_JACHDD010000002.1"/>
</dbReference>
<keyword evidence="2" id="KW-1185">Reference proteome</keyword>
<evidence type="ECO:0000313" key="2">
    <source>
        <dbReference type="Proteomes" id="UP000592780"/>
    </source>
</evidence>
<sequence>MRLITHLNCVEKLKNRPVDGGDTAASARKPAWDFFLKRVGAICLVDATLPAGPMGRFCRDGTCRAPIGFDAAALHTAGQRQNQ</sequence>
<dbReference type="EMBL" id="JACHDD010000002">
    <property type="protein sequence ID" value="MBB5422688.1"/>
    <property type="molecule type" value="Genomic_DNA"/>
</dbReference>
<dbReference type="Proteomes" id="UP000592780">
    <property type="component" value="Unassembled WGS sequence"/>
</dbReference>
<gene>
    <name evidence="1" type="ORF">HDG40_000830</name>
</gene>
<organism evidence="1 2">
    <name type="scientific">Paraburkholderia atlantica</name>
    <dbReference type="NCBI Taxonomy" id="2654982"/>
    <lineage>
        <taxon>Bacteria</taxon>
        <taxon>Pseudomonadati</taxon>
        <taxon>Pseudomonadota</taxon>
        <taxon>Betaproteobacteria</taxon>
        <taxon>Burkholderiales</taxon>
        <taxon>Burkholderiaceae</taxon>
        <taxon>Paraburkholderia</taxon>
    </lineage>
</organism>
<dbReference type="AlphaFoldDB" id="A0A7W8V2M5"/>
<proteinExistence type="predicted"/>
<reference evidence="1 2" key="1">
    <citation type="submission" date="2020-08" db="EMBL/GenBank/DDBJ databases">
        <title>Genomic Encyclopedia of Type Strains, Phase IV (KMG-V): Genome sequencing to study the core and pangenomes of soil and plant-associated prokaryotes.</title>
        <authorList>
            <person name="Whitman W."/>
        </authorList>
    </citation>
    <scope>NUCLEOTIDE SEQUENCE [LARGE SCALE GENOMIC DNA]</scope>
    <source>
        <strain evidence="1 2">JPY158</strain>
    </source>
</reference>
<name>A0A7W8V2M5_PARAM</name>
<protein>
    <submittedName>
        <fullName evidence="1">Uncharacterized protein</fullName>
    </submittedName>
</protein>
<evidence type="ECO:0000313" key="1">
    <source>
        <dbReference type="EMBL" id="MBB5422688.1"/>
    </source>
</evidence>
<accession>A0A7W8V2M5</accession>
<comment type="caution">
    <text evidence="1">The sequence shown here is derived from an EMBL/GenBank/DDBJ whole genome shotgun (WGS) entry which is preliminary data.</text>
</comment>